<feature type="domain" description="GerMN" evidence="3">
    <location>
        <begin position="82"/>
        <end position="190"/>
    </location>
</feature>
<dbReference type="Pfam" id="PF10646">
    <property type="entry name" value="Germane"/>
    <property type="match status" value="1"/>
</dbReference>
<dbReference type="EMBL" id="FXAE01000003">
    <property type="protein sequence ID" value="SME95759.1"/>
    <property type="molecule type" value="Genomic_DNA"/>
</dbReference>
<accession>A0ABY1LSL3</accession>
<feature type="region of interest" description="Disordered" evidence="1">
    <location>
        <begin position="24"/>
        <end position="72"/>
    </location>
</feature>
<gene>
    <name evidence="4" type="ORF">SAMN02744124_00442</name>
</gene>
<dbReference type="PROSITE" id="PS51257">
    <property type="entry name" value="PROKAR_LIPOPROTEIN"/>
    <property type="match status" value="1"/>
</dbReference>
<keyword evidence="2" id="KW-0732">Signal</keyword>
<protein>
    <submittedName>
        <fullName evidence="4">Sporulation and spore germination</fullName>
    </submittedName>
</protein>
<evidence type="ECO:0000313" key="4">
    <source>
        <dbReference type="EMBL" id="SME95759.1"/>
    </source>
</evidence>
<name>A0ABY1LSL3_9BACL</name>
<dbReference type="InterPro" id="IPR019606">
    <property type="entry name" value="GerMN"/>
</dbReference>
<comment type="caution">
    <text evidence="4">The sequence shown here is derived from an EMBL/GenBank/DDBJ whole genome shotgun (WGS) entry which is preliminary data.</text>
</comment>
<sequence>MKRKVAVLLALVAMLGVAAGCGNKPTASPPENEHQREAALSSGAQQGETQMQEVQGPVNGTDESGDPQTDAQAGAEKLTIQVYLTDDDMLELKQTPREIEFTADQSKYESAFEALQTAEDGLLSLWEKVVLNTVKFDSESGQLAIDIHLPDEARLGAGGESLAIEALKNTMFQFEEVQQIELTVDGQQVESLMGHVDLEHPMNR</sequence>
<evidence type="ECO:0000313" key="5">
    <source>
        <dbReference type="Proteomes" id="UP000192939"/>
    </source>
</evidence>
<feature type="signal peptide" evidence="2">
    <location>
        <begin position="1"/>
        <end position="19"/>
    </location>
</feature>
<evidence type="ECO:0000256" key="2">
    <source>
        <dbReference type="SAM" id="SignalP"/>
    </source>
</evidence>
<organism evidence="4 5">
    <name type="scientific">Paenibacillus barengoltzii J12</name>
    <dbReference type="NCBI Taxonomy" id="935846"/>
    <lineage>
        <taxon>Bacteria</taxon>
        <taxon>Bacillati</taxon>
        <taxon>Bacillota</taxon>
        <taxon>Bacilli</taxon>
        <taxon>Bacillales</taxon>
        <taxon>Paenibacillaceae</taxon>
        <taxon>Paenibacillus</taxon>
    </lineage>
</organism>
<dbReference type="Proteomes" id="UP000192939">
    <property type="component" value="Unassembled WGS sequence"/>
</dbReference>
<evidence type="ECO:0000256" key="1">
    <source>
        <dbReference type="SAM" id="MobiDB-lite"/>
    </source>
</evidence>
<keyword evidence="5" id="KW-1185">Reference proteome</keyword>
<proteinExistence type="predicted"/>
<feature type="chain" id="PRO_5045895765" evidence="2">
    <location>
        <begin position="20"/>
        <end position="204"/>
    </location>
</feature>
<reference evidence="4 5" key="1">
    <citation type="submission" date="2017-04" db="EMBL/GenBank/DDBJ databases">
        <authorList>
            <person name="Varghese N."/>
            <person name="Submissions S."/>
        </authorList>
    </citation>
    <scope>NUCLEOTIDE SEQUENCE [LARGE SCALE GENOMIC DNA]</scope>
    <source>
        <strain evidence="4 5">J12</strain>
    </source>
</reference>
<evidence type="ECO:0000259" key="3">
    <source>
        <dbReference type="Pfam" id="PF10646"/>
    </source>
</evidence>
<feature type="compositionally biased region" description="Polar residues" evidence="1">
    <location>
        <begin position="42"/>
        <end position="53"/>
    </location>
</feature>
<dbReference type="RefSeq" id="WP_028540201.1">
    <property type="nucleotide sequence ID" value="NZ_FXAE01000003.1"/>
</dbReference>